<evidence type="ECO:0000313" key="2">
    <source>
        <dbReference type="Proteomes" id="UP001417504"/>
    </source>
</evidence>
<dbReference type="AlphaFoldDB" id="A0AAP0I550"/>
<accession>A0AAP0I550</accession>
<gene>
    <name evidence="1" type="ORF">Sjap_016856</name>
</gene>
<proteinExistence type="predicted"/>
<dbReference type="EMBL" id="JBBNAE010000007">
    <property type="protein sequence ID" value="KAK9108796.1"/>
    <property type="molecule type" value="Genomic_DNA"/>
</dbReference>
<sequence length="64" mass="7342">MDFMALLKSAIDSLVKSISALGFSCFLEKIWRFLFFHKFHIPIVNHCSASSLEVSFVNFLIRST</sequence>
<keyword evidence="2" id="KW-1185">Reference proteome</keyword>
<dbReference type="Proteomes" id="UP001417504">
    <property type="component" value="Unassembled WGS sequence"/>
</dbReference>
<evidence type="ECO:0000313" key="1">
    <source>
        <dbReference type="EMBL" id="KAK9108796.1"/>
    </source>
</evidence>
<organism evidence="1 2">
    <name type="scientific">Stephania japonica</name>
    <dbReference type="NCBI Taxonomy" id="461633"/>
    <lineage>
        <taxon>Eukaryota</taxon>
        <taxon>Viridiplantae</taxon>
        <taxon>Streptophyta</taxon>
        <taxon>Embryophyta</taxon>
        <taxon>Tracheophyta</taxon>
        <taxon>Spermatophyta</taxon>
        <taxon>Magnoliopsida</taxon>
        <taxon>Ranunculales</taxon>
        <taxon>Menispermaceae</taxon>
        <taxon>Menispermoideae</taxon>
        <taxon>Cissampelideae</taxon>
        <taxon>Stephania</taxon>
    </lineage>
</organism>
<comment type="caution">
    <text evidence="1">The sequence shown here is derived from an EMBL/GenBank/DDBJ whole genome shotgun (WGS) entry which is preliminary data.</text>
</comment>
<reference evidence="1 2" key="1">
    <citation type="submission" date="2024-01" db="EMBL/GenBank/DDBJ databases">
        <title>Genome assemblies of Stephania.</title>
        <authorList>
            <person name="Yang L."/>
        </authorList>
    </citation>
    <scope>NUCLEOTIDE SEQUENCE [LARGE SCALE GENOMIC DNA]</scope>
    <source>
        <strain evidence="1">QJT</strain>
        <tissue evidence="1">Leaf</tissue>
    </source>
</reference>
<protein>
    <submittedName>
        <fullName evidence="1">Uncharacterized protein</fullName>
    </submittedName>
</protein>
<name>A0AAP0I550_9MAGN</name>